<dbReference type="OrthoDB" id="284718at2759"/>
<organism evidence="3 4">
    <name type="scientific">Salinomyces thailandicus</name>
    <dbReference type="NCBI Taxonomy" id="706561"/>
    <lineage>
        <taxon>Eukaryota</taxon>
        <taxon>Fungi</taxon>
        <taxon>Dikarya</taxon>
        <taxon>Ascomycota</taxon>
        <taxon>Pezizomycotina</taxon>
        <taxon>Dothideomycetes</taxon>
        <taxon>Dothideomycetidae</taxon>
        <taxon>Mycosphaerellales</taxon>
        <taxon>Teratosphaeriaceae</taxon>
        <taxon>Salinomyces</taxon>
    </lineage>
</organism>
<sequence>MANSRGQLKDMRRDDLKPEKEKESNDVQSTMASTLPMAAIFTRNKMIGWTAVLFSVQGWLSETEAQKAAASTPGYLSIGMALMSLGVAYMPLFMPPSGGAGQAGSSTGTGVPPPVPSA</sequence>
<evidence type="ECO:0000313" key="3">
    <source>
        <dbReference type="EMBL" id="TKA23911.1"/>
    </source>
</evidence>
<evidence type="ECO:0000256" key="2">
    <source>
        <dbReference type="SAM" id="Phobius"/>
    </source>
</evidence>
<feature type="region of interest" description="Disordered" evidence="1">
    <location>
        <begin position="1"/>
        <end position="29"/>
    </location>
</feature>
<dbReference type="PANTHER" id="PTHR28038:SF1">
    <property type="entry name" value="ADL329WP"/>
    <property type="match status" value="1"/>
</dbReference>
<protein>
    <submittedName>
        <fullName evidence="3">Uncharacterized protein</fullName>
    </submittedName>
</protein>
<dbReference type="Proteomes" id="UP000308549">
    <property type="component" value="Unassembled WGS sequence"/>
</dbReference>
<accession>A0A4U0TPB6</accession>
<keyword evidence="2" id="KW-0812">Transmembrane</keyword>
<dbReference type="EMBL" id="NAJL01000049">
    <property type="protein sequence ID" value="TKA23911.1"/>
    <property type="molecule type" value="Genomic_DNA"/>
</dbReference>
<feature type="region of interest" description="Disordered" evidence="1">
    <location>
        <begin position="98"/>
        <end position="118"/>
    </location>
</feature>
<keyword evidence="2" id="KW-1133">Transmembrane helix</keyword>
<evidence type="ECO:0000313" key="4">
    <source>
        <dbReference type="Proteomes" id="UP000308549"/>
    </source>
</evidence>
<keyword evidence="2" id="KW-0472">Membrane</keyword>
<comment type="caution">
    <text evidence="3">The sequence shown here is derived from an EMBL/GenBank/DDBJ whole genome shotgun (WGS) entry which is preliminary data.</text>
</comment>
<name>A0A4U0TPB6_9PEZI</name>
<keyword evidence="4" id="KW-1185">Reference proteome</keyword>
<feature type="compositionally biased region" description="Basic and acidic residues" evidence="1">
    <location>
        <begin position="7"/>
        <end position="25"/>
    </location>
</feature>
<proteinExistence type="predicted"/>
<dbReference type="PANTHER" id="PTHR28038">
    <property type="entry name" value="ADL329WP"/>
    <property type="match status" value="1"/>
</dbReference>
<evidence type="ECO:0000256" key="1">
    <source>
        <dbReference type="SAM" id="MobiDB-lite"/>
    </source>
</evidence>
<gene>
    <name evidence="3" type="ORF">B0A50_06416</name>
</gene>
<reference evidence="3 4" key="1">
    <citation type="submission" date="2017-03" db="EMBL/GenBank/DDBJ databases">
        <title>Genomes of endolithic fungi from Antarctica.</title>
        <authorList>
            <person name="Coleine C."/>
            <person name="Masonjones S."/>
            <person name="Stajich J.E."/>
        </authorList>
    </citation>
    <scope>NUCLEOTIDE SEQUENCE [LARGE SCALE GENOMIC DNA]</scope>
    <source>
        <strain evidence="3 4">CCFEE 6315</strain>
    </source>
</reference>
<feature type="transmembrane region" description="Helical" evidence="2">
    <location>
        <begin position="75"/>
        <end position="94"/>
    </location>
</feature>
<dbReference type="AlphaFoldDB" id="A0A4U0TPB6"/>